<reference evidence="2 3" key="1">
    <citation type="submission" date="2021-03" db="EMBL/GenBank/DDBJ databases">
        <title>Sequencing the genomes of 1000 actinobacteria strains.</title>
        <authorList>
            <person name="Klenk H.-P."/>
        </authorList>
    </citation>
    <scope>NUCLEOTIDE SEQUENCE [LARGE SCALE GENOMIC DNA]</scope>
    <source>
        <strain evidence="2 3">DSM 46670</strain>
    </source>
</reference>
<comment type="caution">
    <text evidence="2">The sequence shown here is derived from an EMBL/GenBank/DDBJ whole genome shotgun (WGS) entry which is preliminary data.</text>
</comment>
<dbReference type="Proteomes" id="UP001519332">
    <property type="component" value="Unassembled WGS sequence"/>
</dbReference>
<dbReference type="EMBL" id="JAGINW010000001">
    <property type="protein sequence ID" value="MBP2320719.1"/>
    <property type="molecule type" value="Genomic_DNA"/>
</dbReference>
<evidence type="ECO:0000256" key="1">
    <source>
        <dbReference type="SAM" id="MobiDB-lite"/>
    </source>
</evidence>
<proteinExistence type="predicted"/>
<sequence length="124" mass="13413">MYDDDPSKPSAGTPAAIAPGHGWEVSPEQVRDFAAAVAQVRADLDEVRREVEEFRDPALAPKLGTSPPARELSEKFADRIAGDNGLAGQLETALANLQEFVDGAQRTAAKYQESDASGRDRFRE</sequence>
<organism evidence="2 3">
    <name type="scientific">Kibdelosporangium banguiense</name>
    <dbReference type="NCBI Taxonomy" id="1365924"/>
    <lineage>
        <taxon>Bacteria</taxon>
        <taxon>Bacillati</taxon>
        <taxon>Actinomycetota</taxon>
        <taxon>Actinomycetes</taxon>
        <taxon>Pseudonocardiales</taxon>
        <taxon>Pseudonocardiaceae</taxon>
        <taxon>Kibdelosporangium</taxon>
    </lineage>
</organism>
<gene>
    <name evidence="2" type="ORF">JOF56_001104</name>
</gene>
<evidence type="ECO:0000313" key="2">
    <source>
        <dbReference type="EMBL" id="MBP2320719.1"/>
    </source>
</evidence>
<keyword evidence="3" id="KW-1185">Reference proteome</keyword>
<evidence type="ECO:0000313" key="3">
    <source>
        <dbReference type="Proteomes" id="UP001519332"/>
    </source>
</evidence>
<evidence type="ECO:0008006" key="4">
    <source>
        <dbReference type="Google" id="ProtNLM"/>
    </source>
</evidence>
<name>A0ABS4T8H0_9PSEU</name>
<protein>
    <recommendedName>
        <fullName evidence="4">PE family protein</fullName>
    </recommendedName>
</protein>
<dbReference type="RefSeq" id="WP_209635138.1">
    <property type="nucleotide sequence ID" value="NZ_JAGINW010000001.1"/>
</dbReference>
<feature type="region of interest" description="Disordered" evidence="1">
    <location>
        <begin position="1"/>
        <end position="22"/>
    </location>
</feature>
<accession>A0ABS4T8H0</accession>